<feature type="compositionally biased region" description="Low complexity" evidence="1">
    <location>
        <begin position="115"/>
        <end position="124"/>
    </location>
</feature>
<organism evidence="3 4">
    <name type="scientific">Falco tinnunculus</name>
    <name type="common">Common kestrel</name>
    <dbReference type="NCBI Taxonomy" id="100819"/>
    <lineage>
        <taxon>Eukaryota</taxon>
        <taxon>Metazoa</taxon>
        <taxon>Chordata</taxon>
        <taxon>Craniata</taxon>
        <taxon>Vertebrata</taxon>
        <taxon>Euteleostomi</taxon>
        <taxon>Archelosauria</taxon>
        <taxon>Archosauria</taxon>
        <taxon>Dinosauria</taxon>
        <taxon>Saurischia</taxon>
        <taxon>Theropoda</taxon>
        <taxon>Coelurosauria</taxon>
        <taxon>Aves</taxon>
        <taxon>Neognathae</taxon>
        <taxon>Neoaves</taxon>
        <taxon>Telluraves</taxon>
        <taxon>Australaves</taxon>
        <taxon>Falconiformes</taxon>
        <taxon>Falconidae</taxon>
        <taxon>Falco</taxon>
    </lineage>
</organism>
<evidence type="ECO:0000313" key="4">
    <source>
        <dbReference type="Proteomes" id="UP000694562"/>
    </source>
</evidence>
<evidence type="ECO:0000256" key="2">
    <source>
        <dbReference type="SAM" id="Phobius"/>
    </source>
</evidence>
<dbReference type="AlphaFoldDB" id="A0A8C4U1U7"/>
<keyword evidence="4" id="KW-1185">Reference proteome</keyword>
<keyword evidence="2" id="KW-1133">Transmembrane helix</keyword>
<feature type="transmembrane region" description="Helical" evidence="2">
    <location>
        <begin position="43"/>
        <end position="72"/>
    </location>
</feature>
<sequence>MELPTALPTAAGTAWGNGSAWAPLPGQGANDTGPPRAKNATSILIAIVITALYSVVCVVGLLGNVLVMYGIVRKKQKEKAKTARAQSSMGGAREPVAGEELGDTPQPQQPPVPRPCVGVGVEEPQGWSHCGWGR</sequence>
<keyword evidence="2" id="KW-0812">Transmembrane</keyword>
<dbReference type="Ensembl" id="ENSFTIT00000004646.1">
    <property type="protein sequence ID" value="ENSFTIP00000004433.1"/>
    <property type="gene ID" value="ENSFTIG00000003069.1"/>
</dbReference>
<feature type="region of interest" description="Disordered" evidence="1">
    <location>
        <begin position="75"/>
        <end position="134"/>
    </location>
</feature>
<proteinExistence type="predicted"/>
<evidence type="ECO:0000256" key="1">
    <source>
        <dbReference type="SAM" id="MobiDB-lite"/>
    </source>
</evidence>
<feature type="region of interest" description="Disordered" evidence="1">
    <location>
        <begin position="17"/>
        <end position="36"/>
    </location>
</feature>
<protein>
    <submittedName>
        <fullName evidence="3">Uncharacterized protein</fullName>
    </submittedName>
</protein>
<reference evidence="3" key="2">
    <citation type="submission" date="2025-09" db="UniProtKB">
        <authorList>
            <consortium name="Ensembl"/>
        </authorList>
    </citation>
    <scope>IDENTIFICATION</scope>
</reference>
<evidence type="ECO:0000313" key="3">
    <source>
        <dbReference type="Ensembl" id="ENSFTIP00000004433.1"/>
    </source>
</evidence>
<name>A0A8C4U1U7_FALTI</name>
<dbReference type="Proteomes" id="UP000694562">
    <property type="component" value="Unplaced"/>
</dbReference>
<dbReference type="OrthoDB" id="9396864at2759"/>
<dbReference type="Gene3D" id="6.20.400.20">
    <property type="match status" value="1"/>
</dbReference>
<accession>A0A8C4U1U7</accession>
<keyword evidence="2" id="KW-0472">Membrane</keyword>
<dbReference type="SUPFAM" id="SSF81321">
    <property type="entry name" value="Family A G protein-coupled receptor-like"/>
    <property type="match status" value="1"/>
</dbReference>
<reference evidence="3" key="1">
    <citation type="submission" date="2025-08" db="UniProtKB">
        <authorList>
            <consortium name="Ensembl"/>
        </authorList>
    </citation>
    <scope>IDENTIFICATION</scope>
</reference>